<dbReference type="Pfam" id="PF03959">
    <property type="entry name" value="FSH1"/>
    <property type="match status" value="1"/>
</dbReference>
<proteinExistence type="predicted"/>
<dbReference type="Proteomes" id="UP001309876">
    <property type="component" value="Unassembled WGS sequence"/>
</dbReference>
<dbReference type="Gene3D" id="3.40.50.1820">
    <property type="entry name" value="alpha/beta hydrolase"/>
    <property type="match status" value="1"/>
</dbReference>
<dbReference type="InterPro" id="IPR029058">
    <property type="entry name" value="AB_hydrolase_fold"/>
</dbReference>
<dbReference type="InterPro" id="IPR050593">
    <property type="entry name" value="LovG"/>
</dbReference>
<dbReference type="PANTHER" id="PTHR48070">
    <property type="entry name" value="ESTERASE OVCA2"/>
    <property type="match status" value="1"/>
</dbReference>
<protein>
    <recommendedName>
        <fullName evidence="2">Serine hydrolase domain-containing protein</fullName>
    </recommendedName>
</protein>
<evidence type="ECO:0000256" key="1">
    <source>
        <dbReference type="ARBA" id="ARBA00022801"/>
    </source>
</evidence>
<evidence type="ECO:0000313" key="4">
    <source>
        <dbReference type="Proteomes" id="UP001309876"/>
    </source>
</evidence>
<dbReference type="GO" id="GO:0005737">
    <property type="term" value="C:cytoplasm"/>
    <property type="evidence" value="ECO:0007669"/>
    <property type="project" value="TreeGrafter"/>
</dbReference>
<reference evidence="3 4" key="1">
    <citation type="submission" date="2023-08" db="EMBL/GenBank/DDBJ databases">
        <title>Black Yeasts Isolated from many extreme environments.</title>
        <authorList>
            <person name="Coleine C."/>
            <person name="Stajich J.E."/>
            <person name="Selbmann L."/>
        </authorList>
    </citation>
    <scope>NUCLEOTIDE SEQUENCE [LARGE SCALE GENOMIC DNA]</scope>
    <source>
        <strain evidence="3 4">CCFEE 5910</strain>
    </source>
</reference>
<dbReference type="AlphaFoldDB" id="A0AAN7T6U4"/>
<dbReference type="GO" id="GO:0016787">
    <property type="term" value="F:hydrolase activity"/>
    <property type="evidence" value="ECO:0007669"/>
    <property type="project" value="UniProtKB-KW"/>
</dbReference>
<feature type="domain" description="Serine hydrolase" evidence="2">
    <location>
        <begin position="3"/>
        <end position="174"/>
    </location>
</feature>
<sequence length="178" mass="20033">MPEYDFLFPDGPHNADVASIMDMTKSENQDWTKLVNELSTSGHKAWWFARDGNWQNVDGGYVGLEESLDFVGSYMKEKGPIHAIWGFSQGACFAGMLCALLQGKLSNHPLRKHLPPALPTPIASVVFSGFRARFPQYDSIYEPGIDVPMLHVMGQDDPLVNSERSETLIKIFETRWRA</sequence>
<comment type="caution">
    <text evidence="3">The sequence shown here is derived from an EMBL/GenBank/DDBJ whole genome shotgun (WGS) entry which is preliminary data.</text>
</comment>
<name>A0AAN7T6U4_9EURO</name>
<keyword evidence="1" id="KW-0378">Hydrolase</keyword>
<gene>
    <name evidence="3" type="ORF">LTR05_000114</name>
</gene>
<dbReference type="EMBL" id="JAVRRJ010000001">
    <property type="protein sequence ID" value="KAK5089946.1"/>
    <property type="molecule type" value="Genomic_DNA"/>
</dbReference>
<evidence type="ECO:0000313" key="3">
    <source>
        <dbReference type="EMBL" id="KAK5089946.1"/>
    </source>
</evidence>
<organism evidence="3 4">
    <name type="scientific">Lithohypha guttulata</name>
    <dbReference type="NCBI Taxonomy" id="1690604"/>
    <lineage>
        <taxon>Eukaryota</taxon>
        <taxon>Fungi</taxon>
        <taxon>Dikarya</taxon>
        <taxon>Ascomycota</taxon>
        <taxon>Pezizomycotina</taxon>
        <taxon>Eurotiomycetes</taxon>
        <taxon>Chaetothyriomycetidae</taxon>
        <taxon>Chaetothyriales</taxon>
        <taxon>Trichomeriaceae</taxon>
        <taxon>Lithohypha</taxon>
    </lineage>
</organism>
<dbReference type="InterPro" id="IPR005645">
    <property type="entry name" value="FSH-like_dom"/>
</dbReference>
<dbReference type="GO" id="GO:0005634">
    <property type="term" value="C:nucleus"/>
    <property type="evidence" value="ECO:0007669"/>
    <property type="project" value="TreeGrafter"/>
</dbReference>
<accession>A0AAN7T6U4</accession>
<keyword evidence="4" id="KW-1185">Reference proteome</keyword>
<evidence type="ECO:0000259" key="2">
    <source>
        <dbReference type="Pfam" id="PF03959"/>
    </source>
</evidence>
<dbReference type="SUPFAM" id="SSF53474">
    <property type="entry name" value="alpha/beta-Hydrolases"/>
    <property type="match status" value="1"/>
</dbReference>
<dbReference type="PANTHER" id="PTHR48070:SF6">
    <property type="entry name" value="ESTERASE OVCA2"/>
    <property type="match status" value="1"/>
</dbReference>